<dbReference type="EMBL" id="JBCEWA010000001">
    <property type="protein sequence ID" value="MEL5987055.1"/>
    <property type="molecule type" value="Genomic_DNA"/>
</dbReference>
<dbReference type="Proteomes" id="UP001398420">
    <property type="component" value="Unassembled WGS sequence"/>
</dbReference>
<keyword evidence="4" id="KW-0966">Cell projection</keyword>
<evidence type="ECO:0000256" key="3">
    <source>
        <dbReference type="RuleBase" id="RU362076"/>
    </source>
</evidence>
<keyword evidence="4" id="KW-0282">Flagellum</keyword>
<dbReference type="NCBIfam" id="NF007197">
    <property type="entry name" value="PRK09618.1"/>
    <property type="match status" value="1"/>
</dbReference>
<gene>
    <name evidence="4" type="primary">flgD</name>
    <name evidence="4" type="ORF">AAF454_01300</name>
</gene>
<evidence type="ECO:0000256" key="2">
    <source>
        <dbReference type="ARBA" id="ARBA00022795"/>
    </source>
</evidence>
<keyword evidence="5" id="KW-1185">Reference proteome</keyword>
<dbReference type="RefSeq" id="WP_087680165.1">
    <property type="nucleotide sequence ID" value="NZ_CP147847.1"/>
</dbReference>
<keyword evidence="2 3" id="KW-1005">Bacterial flagellum biogenesis</keyword>
<name>A0ABU9LIW3_9BACL</name>
<comment type="caution">
    <text evidence="4">The sequence shown here is derived from an EMBL/GenBank/DDBJ whole genome shotgun (WGS) entry which is preliminary data.</text>
</comment>
<evidence type="ECO:0000256" key="1">
    <source>
        <dbReference type="ARBA" id="ARBA00010577"/>
    </source>
</evidence>
<comment type="similarity">
    <text evidence="1 3">Belongs to the FlgD family.</text>
</comment>
<dbReference type="InterPro" id="IPR005648">
    <property type="entry name" value="FlgD"/>
</dbReference>
<evidence type="ECO:0000313" key="5">
    <source>
        <dbReference type="Proteomes" id="UP001398420"/>
    </source>
</evidence>
<proteinExistence type="inferred from homology"/>
<comment type="function">
    <text evidence="3">Required for flagellar hook formation. May act as a scaffolding protein.</text>
</comment>
<reference evidence="4 5" key="1">
    <citation type="submission" date="2024-04" db="EMBL/GenBank/DDBJ databases">
        <authorList>
            <person name="Wu Y.S."/>
            <person name="Zhang L."/>
        </authorList>
    </citation>
    <scope>NUCLEOTIDE SEQUENCE [LARGE SCALE GENOMIC DNA]</scope>
    <source>
        <strain evidence="4 5">KG-01</strain>
    </source>
</reference>
<dbReference type="Pfam" id="PF03963">
    <property type="entry name" value="FlgD"/>
    <property type="match status" value="1"/>
</dbReference>
<sequence>MADVKGITADYYLPTTEKKTGNSNLGKDDFLKILITQLQNQDPTSPMDDKEFIAQMAQFSSLEQMSNIATGMNNLTAITQQSQLIQFNSFVGKTVTWHEASKELDEAGKPIVNTGTEKVVKVQYDGAEAKFVLESGKVISASNISEVTEATNAGGSNSLIDASMLIGKKVSFLDDEGKTTTDTVTSVSKKDGKIQYALSNGQTITADQMTAISA</sequence>
<keyword evidence="4" id="KW-0969">Cilium</keyword>
<protein>
    <recommendedName>
        <fullName evidence="3">Basal-body rod modification protein FlgD</fullName>
    </recommendedName>
</protein>
<accession>A0ABU9LIW3</accession>
<organism evidence="4 5">
    <name type="scientific">Kurthia gibsonii</name>
    <dbReference type="NCBI Taxonomy" id="33946"/>
    <lineage>
        <taxon>Bacteria</taxon>
        <taxon>Bacillati</taxon>
        <taxon>Bacillota</taxon>
        <taxon>Bacilli</taxon>
        <taxon>Bacillales</taxon>
        <taxon>Caryophanaceae</taxon>
        <taxon>Kurthia</taxon>
    </lineage>
</organism>
<evidence type="ECO:0000313" key="4">
    <source>
        <dbReference type="EMBL" id="MEL5987055.1"/>
    </source>
</evidence>